<evidence type="ECO:0000313" key="2">
    <source>
        <dbReference type="Proteomes" id="UP001500027"/>
    </source>
</evidence>
<accession>A0ABP8EBF7</accession>
<reference evidence="2" key="1">
    <citation type="journal article" date="2019" name="Int. J. Syst. Evol. Microbiol.">
        <title>The Global Catalogue of Microorganisms (GCM) 10K type strain sequencing project: providing services to taxonomists for standard genome sequencing and annotation.</title>
        <authorList>
            <consortium name="The Broad Institute Genomics Platform"/>
            <consortium name="The Broad Institute Genome Sequencing Center for Infectious Disease"/>
            <person name="Wu L."/>
            <person name="Ma J."/>
        </authorList>
    </citation>
    <scope>NUCLEOTIDE SEQUENCE [LARGE SCALE GENOMIC DNA]</scope>
    <source>
        <strain evidence="2">JCM 17452</strain>
    </source>
</reference>
<organism evidence="1 2">
    <name type="scientific">Hyunsoonleella aestuarii</name>
    <dbReference type="NCBI Taxonomy" id="912802"/>
    <lineage>
        <taxon>Bacteria</taxon>
        <taxon>Pseudomonadati</taxon>
        <taxon>Bacteroidota</taxon>
        <taxon>Flavobacteriia</taxon>
        <taxon>Flavobacteriales</taxon>
        <taxon>Flavobacteriaceae</taxon>
    </lineage>
</organism>
<dbReference type="EMBL" id="BAABAV010000001">
    <property type="protein sequence ID" value="GAA4269410.1"/>
    <property type="molecule type" value="Genomic_DNA"/>
</dbReference>
<dbReference type="InterPro" id="IPR011047">
    <property type="entry name" value="Quinoprotein_ADH-like_sf"/>
</dbReference>
<dbReference type="SUPFAM" id="SSF50998">
    <property type="entry name" value="Quinoprotein alcohol dehydrogenase-like"/>
    <property type="match status" value="1"/>
</dbReference>
<dbReference type="InterPro" id="IPR015943">
    <property type="entry name" value="WD40/YVTN_repeat-like_dom_sf"/>
</dbReference>
<keyword evidence="2" id="KW-1185">Reference proteome</keyword>
<sequence length="810" mass="92538">MRLLCFILFAIIFISCSDVKTNRSEIVHYIPENASIIIRTNNLGSLKSGLNNNDFLYKFSNSNAYKSFDSKLGFTSLLKPINDVLIGIGHTQNDSLNFSLITKHHKDLFQRDSLAEYLEETLSYDDKTVIKSTLKNSVFYSTIIDSIFIASTSKKIIDNAFEKIPINSRLEKVYSTIDRDKTISIIVRPNNNLIDSFFIDNSLRLADFTDYIALDTELNQNTIVLNGIAKANDSIHSLINIFKNTIPQENQIQNVTPSNSDGFMSFTFDDFEVLQDNLAKFNANDSIVEPSTLFNNIVEIGVIYESENRAVVLNSIDDIATKDALLSEQNIIDTYRQVTIYNYSNSEFFANTFKPLISSTNFTNYCLLDNFFVFSTNLEMTQNIIANYQNKTTLCERNYFKDVKNELSDASSLMLITNSTTLENVIKKNFTENLNINLKNYKASGLQFVYDNNFAHVNAVISKTQSRREERSVSEEFNIKLENDLLNSPRFVTNHITKQKEIVVQDITNNLYLISNKGEILWKKQLHGPILGEINQIDIYKNGRLQLVFATPNRVYVLDRNGKDVAPFPGKFNDDITQPLSVFDYDKKKNYRLLVTQGNNVLMYNTKAKIVSGFKFKSANGIINTQPQHFRIGSKDYITIKTDSKLHILDRTGKNRVTQKSNNNFSMEPIYLYNNKFTTTSKDGKLVTIDSRGNVATQNLNLSPNHHITSSSKTMVAHSENKLSIRNKTVEIDYGNYTAPQLFYINDKIYVALTDLQSQKIHLYDSQTKAIPNFPVYGNSEIDFDNIDRDRNLEFVTKGEDNSIILYQIN</sequence>
<comment type="caution">
    <text evidence="1">The sequence shown here is derived from an EMBL/GenBank/DDBJ whole genome shotgun (WGS) entry which is preliminary data.</text>
</comment>
<dbReference type="RefSeq" id="WP_139000680.1">
    <property type="nucleotide sequence ID" value="NZ_BAABAV010000001.1"/>
</dbReference>
<protein>
    <submittedName>
        <fullName evidence="1">Uncharacterized protein</fullName>
    </submittedName>
</protein>
<dbReference type="Proteomes" id="UP001500027">
    <property type="component" value="Unassembled WGS sequence"/>
</dbReference>
<proteinExistence type="predicted"/>
<dbReference type="Gene3D" id="2.130.10.10">
    <property type="entry name" value="YVTN repeat-like/Quinoprotein amine dehydrogenase"/>
    <property type="match status" value="1"/>
</dbReference>
<dbReference type="PROSITE" id="PS51257">
    <property type="entry name" value="PROKAR_LIPOPROTEIN"/>
    <property type="match status" value="1"/>
</dbReference>
<evidence type="ECO:0000313" key="1">
    <source>
        <dbReference type="EMBL" id="GAA4269410.1"/>
    </source>
</evidence>
<gene>
    <name evidence="1" type="ORF">GCM10022257_15110</name>
</gene>
<name>A0ABP8EBF7_9FLAO</name>